<feature type="transmembrane region" description="Helical" evidence="1">
    <location>
        <begin position="65"/>
        <end position="91"/>
    </location>
</feature>
<protein>
    <submittedName>
        <fullName evidence="2">Uncharacterized protein</fullName>
    </submittedName>
</protein>
<dbReference type="EMBL" id="CP111025">
    <property type="protein sequence ID" value="WAR26340.1"/>
    <property type="molecule type" value="Genomic_DNA"/>
</dbReference>
<keyword evidence="1" id="KW-0812">Transmembrane</keyword>
<proteinExistence type="predicted"/>
<organism evidence="2 3">
    <name type="scientific">Mya arenaria</name>
    <name type="common">Soft-shell clam</name>
    <dbReference type="NCBI Taxonomy" id="6604"/>
    <lineage>
        <taxon>Eukaryota</taxon>
        <taxon>Metazoa</taxon>
        <taxon>Spiralia</taxon>
        <taxon>Lophotrochozoa</taxon>
        <taxon>Mollusca</taxon>
        <taxon>Bivalvia</taxon>
        <taxon>Autobranchia</taxon>
        <taxon>Heteroconchia</taxon>
        <taxon>Euheterodonta</taxon>
        <taxon>Imparidentia</taxon>
        <taxon>Neoheterodontei</taxon>
        <taxon>Myida</taxon>
        <taxon>Myoidea</taxon>
        <taxon>Myidae</taxon>
        <taxon>Mya</taxon>
    </lineage>
</organism>
<dbReference type="SUPFAM" id="SSF57845">
    <property type="entry name" value="B-box zinc-binding domain"/>
    <property type="match status" value="1"/>
</dbReference>
<accession>A0ABY7FWG7</accession>
<sequence length="359" mass="40739">MVELRNGGIEEWRREMDNFGPDVRECFRLYGQYKVCPDSTCLHENDTCHLSTEAVQTGSEAGYSMAVVVTISSLCMLFCIAVAAIFVVLFARRTGRHKSEESNSATEPLRKCYISESSDSRDDSDRFPVRAKTYYRKCESSEEITNGYFFYNPVPERNDFFATENENHQASNVFKRNSDDNDIQKENLIGEYAEINDPDRNELSHELIGLGKYTFKPRLKYTNCNEILFTDKHEKDKLYVINSYKHCSGKSINPGNLTFDTDPEKFSCKFANDVLCSSTPRQGSKRISLPTMNTPSIDSLITDVNKHAVLGRKEVEKWEAAPGVTDALERCGMHPGEALKLICGDHDQLCCYLCVAIDH</sequence>
<evidence type="ECO:0000313" key="2">
    <source>
        <dbReference type="EMBL" id="WAR26340.1"/>
    </source>
</evidence>
<keyword evidence="1" id="KW-1133">Transmembrane helix</keyword>
<keyword evidence="1" id="KW-0472">Membrane</keyword>
<feature type="non-terminal residue" evidence="2">
    <location>
        <position position="359"/>
    </location>
</feature>
<gene>
    <name evidence="2" type="ORF">MAR_012044</name>
</gene>
<evidence type="ECO:0000256" key="1">
    <source>
        <dbReference type="SAM" id="Phobius"/>
    </source>
</evidence>
<dbReference type="Proteomes" id="UP001164746">
    <property type="component" value="Chromosome 14"/>
</dbReference>
<keyword evidence="3" id="KW-1185">Reference proteome</keyword>
<name>A0ABY7FWG7_MYAAR</name>
<reference evidence="2" key="1">
    <citation type="submission" date="2022-11" db="EMBL/GenBank/DDBJ databases">
        <title>Centuries of genome instability and evolution in soft-shell clam transmissible cancer (bioRxiv).</title>
        <authorList>
            <person name="Hart S.F.M."/>
            <person name="Yonemitsu M.A."/>
            <person name="Giersch R.M."/>
            <person name="Beal B.F."/>
            <person name="Arriagada G."/>
            <person name="Davis B.W."/>
            <person name="Ostrander E.A."/>
            <person name="Goff S.P."/>
            <person name="Metzger M.J."/>
        </authorList>
    </citation>
    <scope>NUCLEOTIDE SEQUENCE</scope>
    <source>
        <strain evidence="2">MELC-2E11</strain>
        <tissue evidence="2">Siphon/mantle</tissue>
    </source>
</reference>
<evidence type="ECO:0000313" key="3">
    <source>
        <dbReference type="Proteomes" id="UP001164746"/>
    </source>
</evidence>